<protein>
    <submittedName>
        <fullName evidence="1">Uncharacterized protein</fullName>
    </submittedName>
</protein>
<dbReference type="KEGG" id="cohn:KCTCHS21_60630"/>
<evidence type="ECO:0000313" key="1">
    <source>
        <dbReference type="EMBL" id="BBI36664.1"/>
    </source>
</evidence>
<name>A0A3T1DF64_9BACL</name>
<organism evidence="1 2">
    <name type="scientific">Cohnella abietis</name>
    <dbReference type="NCBI Taxonomy" id="2507935"/>
    <lineage>
        <taxon>Bacteria</taxon>
        <taxon>Bacillati</taxon>
        <taxon>Bacillota</taxon>
        <taxon>Bacilli</taxon>
        <taxon>Bacillales</taxon>
        <taxon>Paenibacillaceae</taxon>
        <taxon>Cohnella</taxon>
    </lineage>
</organism>
<gene>
    <name evidence="1" type="ORF">KCTCHS21_60630</name>
</gene>
<proteinExistence type="predicted"/>
<evidence type="ECO:0000313" key="2">
    <source>
        <dbReference type="Proteomes" id="UP000289856"/>
    </source>
</evidence>
<dbReference type="EMBL" id="AP019400">
    <property type="protein sequence ID" value="BBI36664.1"/>
    <property type="molecule type" value="Genomic_DNA"/>
</dbReference>
<sequence>MRFYEKMASKWISKRDVRIFRATGVDSGGRKEKAKTPPIVEKTDYCDPLRKLIRVAYEKGTELSGGTD</sequence>
<keyword evidence="2" id="KW-1185">Reference proteome</keyword>
<reference evidence="1 2" key="1">
    <citation type="submission" date="2019-01" db="EMBL/GenBank/DDBJ databases">
        <title>Complete genome sequence of Cohnella hallensis HS21 isolated from Korean fir (Abies koreana) rhizospheric soil.</title>
        <authorList>
            <person name="Jiang L."/>
            <person name="Kang S.W."/>
            <person name="Kim S."/>
            <person name="Jung J."/>
            <person name="Kim C.Y."/>
            <person name="Kim D.H."/>
            <person name="Kim S.W."/>
            <person name="Lee J."/>
        </authorList>
    </citation>
    <scope>NUCLEOTIDE SEQUENCE [LARGE SCALE GENOMIC DNA]</scope>
    <source>
        <strain evidence="1 2">HS21</strain>
    </source>
</reference>
<accession>A0A3T1DF64</accession>
<dbReference type="AlphaFoldDB" id="A0A3T1DF64"/>
<dbReference type="Proteomes" id="UP000289856">
    <property type="component" value="Chromosome"/>
</dbReference>